<protein>
    <submittedName>
        <fullName evidence="1">Uncharacterized protein</fullName>
    </submittedName>
</protein>
<dbReference type="AlphaFoldDB" id="G0U077"/>
<accession>G0U077</accession>
<reference evidence="1" key="1">
    <citation type="journal article" date="2012" name="Proc. Natl. Acad. Sci. U.S.A.">
        <title>Antigenic diversity is generated by distinct evolutionary mechanisms in African trypanosome species.</title>
        <authorList>
            <person name="Jackson A.P."/>
            <person name="Berry A."/>
            <person name="Aslett M."/>
            <person name="Allison H.C."/>
            <person name="Burton P."/>
            <person name="Vavrova-Anderson J."/>
            <person name="Brown R."/>
            <person name="Browne H."/>
            <person name="Corton N."/>
            <person name="Hauser H."/>
            <person name="Gamble J."/>
            <person name="Gilderthorp R."/>
            <person name="Marcello L."/>
            <person name="McQuillan J."/>
            <person name="Otto T.D."/>
            <person name="Quail M.A."/>
            <person name="Sanders M.J."/>
            <person name="van Tonder A."/>
            <person name="Ginger M.L."/>
            <person name="Field M.C."/>
            <person name="Barry J.D."/>
            <person name="Hertz-Fowler C."/>
            <person name="Berriman M."/>
        </authorList>
    </citation>
    <scope>NUCLEOTIDE SEQUENCE</scope>
    <source>
        <strain evidence="1">Y486</strain>
    </source>
</reference>
<gene>
    <name evidence="1" type="ORF">TVY486_0800830</name>
</gene>
<sequence>MVSRNNDGTIIVAITPFPSVNKRRTRSTWPSPVIDVSNLLLDSFHNAFCPCTFRTFFPTILLPLLLPRARSDYYYHYCHYYLDIARTRKRQREHLLGDCCCFSTSRAYVTVKRPR</sequence>
<evidence type="ECO:0000313" key="1">
    <source>
        <dbReference type="EMBL" id="CCC49475.1"/>
    </source>
</evidence>
<proteinExistence type="predicted"/>
<dbReference type="VEuPathDB" id="TriTrypDB:TvY486_0800830"/>
<dbReference type="EMBL" id="HE573024">
    <property type="protein sequence ID" value="CCC49475.1"/>
    <property type="molecule type" value="Genomic_DNA"/>
</dbReference>
<name>G0U077_TRYVY</name>
<organism evidence="1">
    <name type="scientific">Trypanosoma vivax (strain Y486)</name>
    <dbReference type="NCBI Taxonomy" id="1055687"/>
    <lineage>
        <taxon>Eukaryota</taxon>
        <taxon>Discoba</taxon>
        <taxon>Euglenozoa</taxon>
        <taxon>Kinetoplastea</taxon>
        <taxon>Metakinetoplastina</taxon>
        <taxon>Trypanosomatida</taxon>
        <taxon>Trypanosomatidae</taxon>
        <taxon>Trypanosoma</taxon>
        <taxon>Duttonella</taxon>
    </lineage>
</organism>